<dbReference type="FunFam" id="1.10.20.10:FF:000014">
    <property type="entry name" value="Histone H2B"/>
    <property type="match status" value="1"/>
</dbReference>
<evidence type="ECO:0000256" key="6">
    <source>
        <dbReference type="ARBA" id="ARBA00022499"/>
    </source>
</evidence>
<evidence type="ECO:0000256" key="10">
    <source>
        <dbReference type="ARBA" id="ARBA00023242"/>
    </source>
</evidence>
<evidence type="ECO:0000256" key="1">
    <source>
        <dbReference type="ARBA" id="ARBA00002001"/>
    </source>
</evidence>
<feature type="region of interest" description="Disordered" evidence="13">
    <location>
        <begin position="1"/>
        <end position="51"/>
    </location>
</feature>
<dbReference type="GO" id="GO:0005634">
    <property type="term" value="C:nucleus"/>
    <property type="evidence" value="ECO:0007669"/>
    <property type="project" value="UniProtKB-SubCell"/>
</dbReference>
<dbReference type="Proteomes" id="UP000828251">
    <property type="component" value="Unassembled WGS sequence"/>
</dbReference>
<dbReference type="InterPro" id="IPR007125">
    <property type="entry name" value="H2A/H2B/H3"/>
</dbReference>
<keyword evidence="6" id="KW-1017">Isopeptide bond</keyword>
<comment type="function">
    <text evidence="1">Core component of nucleosome. Nucleosomes wrap and compact DNA into chromatin, limiting DNA accessibility to the cellular machineries which require DNA as a template. Histones thereby play a central role in transcription regulation, DNA repair, DNA replication and chromosomal stability. DNA accessibility is regulated via a complex set of post-translational modifications of histones, also called histone code, and nucleosome remodeling.</text>
</comment>
<protein>
    <recommendedName>
        <fullName evidence="12">Histone H2B</fullName>
    </recommendedName>
</protein>
<evidence type="ECO:0000313" key="16">
    <source>
        <dbReference type="Proteomes" id="UP000828251"/>
    </source>
</evidence>
<evidence type="ECO:0000256" key="3">
    <source>
        <dbReference type="ARBA" id="ARBA00004286"/>
    </source>
</evidence>
<keyword evidence="8" id="KW-0007">Acetylation</keyword>
<evidence type="ECO:0000259" key="14">
    <source>
        <dbReference type="Pfam" id="PF00125"/>
    </source>
</evidence>
<evidence type="ECO:0000256" key="4">
    <source>
        <dbReference type="ARBA" id="ARBA00006846"/>
    </source>
</evidence>
<accession>A0A9D3W987</accession>
<dbReference type="SUPFAM" id="SSF47113">
    <property type="entry name" value="Histone-fold"/>
    <property type="match status" value="1"/>
</dbReference>
<dbReference type="GO" id="GO:0030527">
    <property type="term" value="F:structural constituent of chromatin"/>
    <property type="evidence" value="ECO:0007669"/>
    <property type="project" value="InterPro"/>
</dbReference>
<comment type="similarity">
    <text evidence="4 12">Belongs to the histone H2B family.</text>
</comment>
<dbReference type="InterPro" id="IPR009072">
    <property type="entry name" value="Histone-fold"/>
</dbReference>
<evidence type="ECO:0000256" key="2">
    <source>
        <dbReference type="ARBA" id="ARBA00004123"/>
    </source>
</evidence>
<name>A0A9D3W987_9ROSI</name>
<dbReference type="Pfam" id="PF00125">
    <property type="entry name" value="Histone"/>
    <property type="match status" value="1"/>
</dbReference>
<dbReference type="InterPro" id="IPR000558">
    <property type="entry name" value="Histone_H2B"/>
</dbReference>
<dbReference type="OrthoDB" id="1913820at2759"/>
<dbReference type="PROSITE" id="PS00357">
    <property type="entry name" value="HISTONE_H2B"/>
    <property type="match status" value="1"/>
</dbReference>
<evidence type="ECO:0000256" key="7">
    <source>
        <dbReference type="ARBA" id="ARBA00022843"/>
    </source>
</evidence>
<keyword evidence="7" id="KW-0832">Ubl conjugation</keyword>
<dbReference type="Gene3D" id="1.10.20.10">
    <property type="entry name" value="Histone, subunit A"/>
    <property type="match status" value="1"/>
</dbReference>
<keyword evidence="5 12" id="KW-0158">Chromosome</keyword>
<sequence length="228" mass="25669">MAPKAEKKPAEKKPAEEKKTTVAEKSPAEKKPKAGKKLPKEGGAAGDKKKKKAKKSVETYKIYIFKVLKQVHPDIGISSKAMGIMNSFINDIFEKLAQEASRLARYNKKPTITSREIQTAVRLVLPGELAKHAVSEGGGRTQGRLLYWDGTQMGNLVDNPDFLLHNSKRSFWPPGHFLLSETPAVFSKEGAAVYQRIFVQDQTRVMFWLQLELAFLTKNKYYPCWTSN</sequence>
<keyword evidence="9 12" id="KW-0238">DNA-binding</keyword>
<evidence type="ECO:0000313" key="15">
    <source>
        <dbReference type="EMBL" id="KAH1115267.1"/>
    </source>
</evidence>
<evidence type="ECO:0000256" key="12">
    <source>
        <dbReference type="RuleBase" id="RU000451"/>
    </source>
</evidence>
<dbReference type="GO" id="GO:0003677">
    <property type="term" value="F:DNA binding"/>
    <property type="evidence" value="ECO:0007669"/>
    <property type="project" value="UniProtKB-KW"/>
</dbReference>
<dbReference type="EMBL" id="JAIQCV010000003">
    <property type="protein sequence ID" value="KAH1115267.1"/>
    <property type="molecule type" value="Genomic_DNA"/>
</dbReference>
<comment type="subcellular location">
    <subcellularLocation>
        <location evidence="3">Chromosome</location>
    </subcellularLocation>
    <subcellularLocation>
        <location evidence="2 12">Nucleus</location>
    </subcellularLocation>
</comment>
<keyword evidence="11 12" id="KW-0544">Nucleosome core</keyword>
<evidence type="ECO:0000256" key="5">
    <source>
        <dbReference type="ARBA" id="ARBA00022454"/>
    </source>
</evidence>
<dbReference type="CDD" id="cd22910">
    <property type="entry name" value="HFD_H2B"/>
    <property type="match status" value="1"/>
</dbReference>
<dbReference type="PRINTS" id="PR00621">
    <property type="entry name" value="HISTONEH2B"/>
</dbReference>
<organism evidence="15 16">
    <name type="scientific">Gossypium stocksii</name>
    <dbReference type="NCBI Taxonomy" id="47602"/>
    <lineage>
        <taxon>Eukaryota</taxon>
        <taxon>Viridiplantae</taxon>
        <taxon>Streptophyta</taxon>
        <taxon>Embryophyta</taxon>
        <taxon>Tracheophyta</taxon>
        <taxon>Spermatophyta</taxon>
        <taxon>Magnoliopsida</taxon>
        <taxon>eudicotyledons</taxon>
        <taxon>Gunneridae</taxon>
        <taxon>Pentapetalae</taxon>
        <taxon>rosids</taxon>
        <taxon>malvids</taxon>
        <taxon>Malvales</taxon>
        <taxon>Malvaceae</taxon>
        <taxon>Malvoideae</taxon>
        <taxon>Gossypium</taxon>
    </lineage>
</organism>
<proteinExistence type="inferred from homology"/>
<comment type="subunit">
    <text evidence="12">The nucleosome is a histone octamer containing two molecules each of H2A, H2B, H3 and H4 assembled in one H3-H4 heterotetramer and two H2A-H2B heterodimers. The octamer wraps approximately 147 bp of DNA.</text>
</comment>
<feature type="domain" description="Core Histone H2A/H2B/H3" evidence="14">
    <location>
        <begin position="47"/>
        <end position="123"/>
    </location>
</feature>
<evidence type="ECO:0000256" key="8">
    <source>
        <dbReference type="ARBA" id="ARBA00022990"/>
    </source>
</evidence>
<dbReference type="SMART" id="SM00427">
    <property type="entry name" value="H2B"/>
    <property type="match status" value="1"/>
</dbReference>
<dbReference type="AlphaFoldDB" id="A0A9D3W987"/>
<feature type="compositionally biased region" description="Basic and acidic residues" evidence="13">
    <location>
        <begin position="1"/>
        <end position="32"/>
    </location>
</feature>
<keyword evidence="16" id="KW-1185">Reference proteome</keyword>
<evidence type="ECO:0000256" key="11">
    <source>
        <dbReference type="ARBA" id="ARBA00023269"/>
    </source>
</evidence>
<dbReference type="GO" id="GO:0000786">
    <property type="term" value="C:nucleosome"/>
    <property type="evidence" value="ECO:0007669"/>
    <property type="project" value="UniProtKB-KW"/>
</dbReference>
<reference evidence="15 16" key="1">
    <citation type="journal article" date="2021" name="Plant Biotechnol. J.">
        <title>Multi-omics assisted identification of the key and species-specific regulatory components of drought-tolerant mechanisms in Gossypium stocksii.</title>
        <authorList>
            <person name="Yu D."/>
            <person name="Ke L."/>
            <person name="Zhang D."/>
            <person name="Wu Y."/>
            <person name="Sun Y."/>
            <person name="Mei J."/>
            <person name="Sun J."/>
            <person name="Sun Y."/>
        </authorList>
    </citation>
    <scope>NUCLEOTIDE SEQUENCE [LARGE SCALE GENOMIC DNA]</scope>
    <source>
        <strain evidence="16">cv. E1</strain>
        <tissue evidence="15">Leaf</tissue>
    </source>
</reference>
<evidence type="ECO:0000256" key="9">
    <source>
        <dbReference type="ARBA" id="ARBA00023125"/>
    </source>
</evidence>
<dbReference type="GO" id="GO:0046982">
    <property type="term" value="F:protein heterodimerization activity"/>
    <property type="evidence" value="ECO:0007669"/>
    <property type="project" value="InterPro"/>
</dbReference>
<dbReference type="PANTHER" id="PTHR23428">
    <property type="entry name" value="HISTONE H2B"/>
    <property type="match status" value="1"/>
</dbReference>
<gene>
    <name evidence="15" type="ORF">J1N35_008645</name>
</gene>
<evidence type="ECO:0000256" key="13">
    <source>
        <dbReference type="SAM" id="MobiDB-lite"/>
    </source>
</evidence>
<dbReference type="InterPro" id="IPR055333">
    <property type="entry name" value="HISTONE_H2B_site"/>
</dbReference>
<keyword evidence="10 12" id="KW-0539">Nucleus</keyword>
<comment type="caution">
    <text evidence="15">The sequence shown here is derived from an EMBL/GenBank/DDBJ whole genome shotgun (WGS) entry which is preliminary data.</text>
</comment>